<organism evidence="1">
    <name type="scientific">Arundo donax</name>
    <name type="common">Giant reed</name>
    <name type="synonym">Donax arundinaceus</name>
    <dbReference type="NCBI Taxonomy" id="35708"/>
    <lineage>
        <taxon>Eukaryota</taxon>
        <taxon>Viridiplantae</taxon>
        <taxon>Streptophyta</taxon>
        <taxon>Embryophyta</taxon>
        <taxon>Tracheophyta</taxon>
        <taxon>Spermatophyta</taxon>
        <taxon>Magnoliopsida</taxon>
        <taxon>Liliopsida</taxon>
        <taxon>Poales</taxon>
        <taxon>Poaceae</taxon>
        <taxon>PACMAD clade</taxon>
        <taxon>Arundinoideae</taxon>
        <taxon>Arundineae</taxon>
        <taxon>Arundo</taxon>
    </lineage>
</organism>
<reference evidence="1" key="1">
    <citation type="submission" date="2014-09" db="EMBL/GenBank/DDBJ databases">
        <authorList>
            <person name="Magalhaes I.L.F."/>
            <person name="Oliveira U."/>
            <person name="Santos F.R."/>
            <person name="Vidigal T.H.D.A."/>
            <person name="Brescovit A.D."/>
            <person name="Santos A.J."/>
        </authorList>
    </citation>
    <scope>NUCLEOTIDE SEQUENCE</scope>
    <source>
        <tissue evidence="1">Shoot tissue taken approximately 20 cm above the soil surface</tissue>
    </source>
</reference>
<name>A0A0A8ZMH7_ARUDO</name>
<protein>
    <submittedName>
        <fullName evidence="1">Uncharacterized protein</fullName>
    </submittedName>
</protein>
<dbReference type="AlphaFoldDB" id="A0A0A8ZMH7"/>
<accession>A0A0A8ZMH7</accession>
<dbReference type="EMBL" id="GBRH01261858">
    <property type="protein sequence ID" value="JAD36037.1"/>
    <property type="molecule type" value="Transcribed_RNA"/>
</dbReference>
<proteinExistence type="predicted"/>
<sequence>MLTSLSKVFISNQTHMHTKQKITGNPNTF</sequence>
<reference evidence="1" key="2">
    <citation type="journal article" date="2015" name="Data Brief">
        <title>Shoot transcriptome of the giant reed, Arundo donax.</title>
        <authorList>
            <person name="Barrero R.A."/>
            <person name="Guerrero F.D."/>
            <person name="Moolhuijzen P."/>
            <person name="Goolsby J.A."/>
            <person name="Tidwell J."/>
            <person name="Bellgard S.E."/>
            <person name="Bellgard M.I."/>
        </authorList>
    </citation>
    <scope>NUCLEOTIDE SEQUENCE</scope>
    <source>
        <tissue evidence="1">Shoot tissue taken approximately 20 cm above the soil surface</tissue>
    </source>
</reference>
<evidence type="ECO:0000313" key="1">
    <source>
        <dbReference type="EMBL" id="JAD36037.1"/>
    </source>
</evidence>